<organism evidence="3 4">
    <name type="scientific">Asterophora parasitica</name>
    <dbReference type="NCBI Taxonomy" id="117018"/>
    <lineage>
        <taxon>Eukaryota</taxon>
        <taxon>Fungi</taxon>
        <taxon>Dikarya</taxon>
        <taxon>Basidiomycota</taxon>
        <taxon>Agaricomycotina</taxon>
        <taxon>Agaricomycetes</taxon>
        <taxon>Agaricomycetidae</taxon>
        <taxon>Agaricales</taxon>
        <taxon>Tricholomatineae</taxon>
        <taxon>Lyophyllaceae</taxon>
        <taxon>Asterophora</taxon>
    </lineage>
</organism>
<proteinExistence type="predicted"/>
<keyword evidence="4" id="KW-1185">Reference proteome</keyword>
<accession>A0A9P7FX91</accession>
<comment type="caution">
    <text evidence="3">The sequence shown here is derived from an EMBL/GenBank/DDBJ whole genome shotgun (WGS) entry which is preliminary data.</text>
</comment>
<evidence type="ECO:0000256" key="1">
    <source>
        <dbReference type="SAM" id="MobiDB-lite"/>
    </source>
</evidence>
<reference evidence="3" key="2">
    <citation type="submission" date="2021-10" db="EMBL/GenBank/DDBJ databases">
        <title>Phylogenomics reveals ancestral predisposition of the termite-cultivated fungus Termitomyces towards a domesticated lifestyle.</title>
        <authorList>
            <person name="Auxier B."/>
            <person name="Grum-Grzhimaylo A."/>
            <person name="Cardenas M.E."/>
            <person name="Lodge J.D."/>
            <person name="Laessoe T."/>
            <person name="Pedersen O."/>
            <person name="Smith M.E."/>
            <person name="Kuyper T.W."/>
            <person name="Franco-Molano E.A."/>
            <person name="Baroni T.J."/>
            <person name="Aanen D.K."/>
        </authorList>
    </citation>
    <scope>NUCLEOTIDE SEQUENCE</scope>
    <source>
        <strain evidence="3">AP01</strain>
        <tissue evidence="3">Mycelium</tissue>
    </source>
</reference>
<feature type="region of interest" description="Disordered" evidence="1">
    <location>
        <begin position="189"/>
        <end position="208"/>
    </location>
</feature>
<sequence length="208" mass="22665">MTPPRRSGPSLRGITARKLAAATAETTSSRTSSVELKSPGTGELLTAISNVDFGTAMYAGKAFVIATGIVTVGGVALAVGVKEVMGVHDVRVVSYFRQVQSDAGLLKQTREFAHRMRMLIWRGLPSLTSQIHRPLEAEDEGDLVPSSVQPDPTWNWEEAEKRMQAAYAKGGFGDWVQVAMREVEDELKVERARRQREDDSAHGKGLAT</sequence>
<feature type="compositionally biased region" description="Basic and acidic residues" evidence="1">
    <location>
        <begin position="189"/>
        <end position="202"/>
    </location>
</feature>
<protein>
    <submittedName>
        <fullName evidence="3">Uncharacterized protein</fullName>
    </submittedName>
</protein>
<gene>
    <name evidence="3" type="ORF">DXG03_003332</name>
</gene>
<keyword evidence="2" id="KW-1133">Transmembrane helix</keyword>
<reference evidence="3" key="1">
    <citation type="submission" date="2020-07" db="EMBL/GenBank/DDBJ databases">
        <authorList>
            <person name="Nieuwenhuis M."/>
            <person name="Van De Peppel L.J.J."/>
        </authorList>
    </citation>
    <scope>NUCLEOTIDE SEQUENCE</scope>
    <source>
        <strain evidence="3">AP01</strain>
        <tissue evidence="3">Mycelium</tissue>
    </source>
</reference>
<dbReference type="EMBL" id="JABCKV010002002">
    <property type="protein sequence ID" value="KAG5639818.1"/>
    <property type="molecule type" value="Genomic_DNA"/>
</dbReference>
<dbReference type="AlphaFoldDB" id="A0A9P7FX91"/>
<evidence type="ECO:0000313" key="3">
    <source>
        <dbReference type="EMBL" id="KAG5639818.1"/>
    </source>
</evidence>
<dbReference type="Proteomes" id="UP000775547">
    <property type="component" value="Unassembled WGS sequence"/>
</dbReference>
<keyword evidence="2" id="KW-0472">Membrane</keyword>
<evidence type="ECO:0000313" key="4">
    <source>
        <dbReference type="Proteomes" id="UP000775547"/>
    </source>
</evidence>
<keyword evidence="2" id="KW-0812">Transmembrane</keyword>
<name>A0A9P7FX91_9AGAR</name>
<feature type="transmembrane region" description="Helical" evidence="2">
    <location>
        <begin position="62"/>
        <end position="81"/>
    </location>
</feature>
<evidence type="ECO:0000256" key="2">
    <source>
        <dbReference type="SAM" id="Phobius"/>
    </source>
</evidence>
<dbReference type="OrthoDB" id="5346979at2759"/>